<dbReference type="HOGENOM" id="CLU_115699_0_0_5"/>
<dbReference type="Pfam" id="PF01986">
    <property type="entry name" value="DUF123"/>
    <property type="match status" value="1"/>
</dbReference>
<keyword evidence="1" id="KW-0378">Hydrolase</keyword>
<keyword evidence="2" id="KW-1185">Reference proteome</keyword>
<dbReference type="RefSeq" id="WP_013652132.1">
    <property type="nucleotide sequence ID" value="NC_015259.1"/>
</dbReference>
<evidence type="ECO:0000313" key="1">
    <source>
        <dbReference type="EMBL" id="ADZ69815.1"/>
    </source>
</evidence>
<dbReference type="eggNOG" id="COG1833">
    <property type="taxonomic scope" value="Bacteria"/>
</dbReference>
<dbReference type="Proteomes" id="UP000008130">
    <property type="component" value="Chromosome"/>
</dbReference>
<organism evidence="1 2">
    <name type="scientific">Polymorphum gilvum (strain LMG 25793 / CGMCC 1.9160 / SL003B-26A1)</name>
    <dbReference type="NCBI Taxonomy" id="991905"/>
    <lineage>
        <taxon>Bacteria</taxon>
        <taxon>Pseudomonadati</taxon>
        <taxon>Pseudomonadota</taxon>
        <taxon>Alphaproteobacteria</taxon>
        <taxon>Rhodobacterales</taxon>
        <taxon>Paracoccaceae</taxon>
        <taxon>Polymorphum</taxon>
    </lineage>
</organism>
<dbReference type="AlphaFoldDB" id="F2J2B9"/>
<sequence length="157" mass="16505">MRRAPEESEAIARRLGAAVWVGEGEAERLPALPGAYVLVLRLAEPVVVDLARQGAGRLLAGLYLYCGSARGPGGLRARIGRHLRADKRRRWHIDRLSGIATEIAAAAFLEHGECALAAALQAEFGAFVPMPGFGSSDCRHCVAHLLAMADGAGSGPA</sequence>
<dbReference type="CDD" id="cd10441">
    <property type="entry name" value="GIY-YIG_COG1833"/>
    <property type="match status" value="1"/>
</dbReference>
<reference evidence="1 2" key="1">
    <citation type="journal article" date="2011" name="J. Bacteriol.">
        <title>Complete genome sequence of Polymorphum gilvum SL003B-26A1T, a crude oil-degrading bacterium from oil-polluted saline soil.</title>
        <authorList>
            <person name="Li S.G."/>
            <person name="Tang Y.Q."/>
            <person name="Nie Y."/>
            <person name="Cai M."/>
            <person name="Wu X.L."/>
        </authorList>
    </citation>
    <scope>NUCLEOTIDE SEQUENCE [LARGE SCALE GENOMIC DNA]</scope>
    <source>
        <strain evidence="2">LMG 25793 / CGMCC 1.9160 / SL003B-26A1</strain>
    </source>
</reference>
<evidence type="ECO:0000313" key="2">
    <source>
        <dbReference type="Proteomes" id="UP000008130"/>
    </source>
</evidence>
<dbReference type="KEGG" id="pgv:SL003B_1387"/>
<dbReference type="EMBL" id="CP002568">
    <property type="protein sequence ID" value="ADZ69815.1"/>
    <property type="molecule type" value="Genomic_DNA"/>
</dbReference>
<dbReference type="OrthoDB" id="9811593at2"/>
<dbReference type="InterPro" id="IPR002837">
    <property type="entry name" value="DUF123"/>
</dbReference>
<dbReference type="STRING" id="991905.SL003B_1387"/>
<keyword evidence="1" id="KW-0255">Endonuclease</keyword>
<dbReference type="PANTHER" id="PTHR37460:SF1">
    <property type="entry name" value="ENDONUCLEASE III"/>
    <property type="match status" value="1"/>
</dbReference>
<keyword evidence="1" id="KW-0540">Nuclease</keyword>
<name>F2J2B9_POLGS</name>
<protein>
    <submittedName>
        <fullName evidence="1">Possible endonuclease III</fullName>
    </submittedName>
</protein>
<dbReference type="PATRIC" id="fig|991905.3.peg.1427"/>
<proteinExistence type="predicted"/>
<dbReference type="GO" id="GO:0004519">
    <property type="term" value="F:endonuclease activity"/>
    <property type="evidence" value="ECO:0007669"/>
    <property type="project" value="UniProtKB-KW"/>
</dbReference>
<dbReference type="PANTHER" id="PTHR37460">
    <property type="entry name" value="ENDONUCLEASE III"/>
    <property type="match status" value="1"/>
</dbReference>
<gene>
    <name evidence="1" type="ordered locus">SL003B_1387</name>
</gene>
<accession>F2J2B9</accession>